<keyword evidence="2" id="KW-0479">Metal-binding</keyword>
<dbReference type="InterPro" id="IPR050784">
    <property type="entry name" value="IAP"/>
</dbReference>
<dbReference type="FunFam" id="1.10.1170.10:FF:000002">
    <property type="entry name" value="Baculoviral IAP repeat containing 7"/>
    <property type="match status" value="1"/>
</dbReference>
<dbReference type="SUPFAM" id="SSF57924">
    <property type="entry name" value="Inhibitor of apoptosis (IAP) repeat"/>
    <property type="match status" value="2"/>
</dbReference>
<evidence type="ECO:0000256" key="4">
    <source>
        <dbReference type="ARBA" id="ARBA00022833"/>
    </source>
</evidence>
<evidence type="ECO:0000256" key="1">
    <source>
        <dbReference type="ARBA" id="ARBA00006672"/>
    </source>
</evidence>
<dbReference type="PROSITE" id="PS50089">
    <property type="entry name" value="ZF_RING_2"/>
    <property type="match status" value="1"/>
</dbReference>
<dbReference type="Proteomes" id="UP000828390">
    <property type="component" value="Unassembled WGS sequence"/>
</dbReference>
<dbReference type="InterPro" id="IPR013083">
    <property type="entry name" value="Znf_RING/FYVE/PHD"/>
</dbReference>
<protein>
    <recommendedName>
        <fullName evidence="6">RING-type domain-containing protein</fullName>
    </recommendedName>
</protein>
<evidence type="ECO:0000313" key="7">
    <source>
        <dbReference type="EMBL" id="KAH3735932.1"/>
    </source>
</evidence>
<evidence type="ECO:0000256" key="2">
    <source>
        <dbReference type="ARBA" id="ARBA00022723"/>
    </source>
</evidence>
<keyword evidence="4" id="KW-0862">Zinc</keyword>
<dbReference type="PANTHER" id="PTHR10044">
    <property type="entry name" value="INHIBITOR OF APOPTOSIS"/>
    <property type="match status" value="1"/>
</dbReference>
<keyword evidence="3 5" id="KW-0863">Zinc-finger</keyword>
<organism evidence="7 8">
    <name type="scientific">Dreissena polymorpha</name>
    <name type="common">Zebra mussel</name>
    <name type="synonym">Mytilus polymorpha</name>
    <dbReference type="NCBI Taxonomy" id="45954"/>
    <lineage>
        <taxon>Eukaryota</taxon>
        <taxon>Metazoa</taxon>
        <taxon>Spiralia</taxon>
        <taxon>Lophotrochozoa</taxon>
        <taxon>Mollusca</taxon>
        <taxon>Bivalvia</taxon>
        <taxon>Autobranchia</taxon>
        <taxon>Heteroconchia</taxon>
        <taxon>Euheterodonta</taxon>
        <taxon>Imparidentia</taxon>
        <taxon>Neoheterodontei</taxon>
        <taxon>Myida</taxon>
        <taxon>Dreissenoidea</taxon>
        <taxon>Dreissenidae</taxon>
        <taxon>Dreissena</taxon>
    </lineage>
</organism>
<evidence type="ECO:0000256" key="5">
    <source>
        <dbReference type="PROSITE-ProRule" id="PRU00175"/>
    </source>
</evidence>
<dbReference type="AlphaFoldDB" id="A0A9D4CZ69"/>
<dbReference type="PROSITE" id="PS50143">
    <property type="entry name" value="BIR_REPEAT_2"/>
    <property type="match status" value="2"/>
</dbReference>
<dbReference type="Gene3D" id="1.10.1170.10">
    <property type="entry name" value="Inhibitor Of Apoptosis Protein (2mihbC-IAP-1), Chain A"/>
    <property type="match status" value="2"/>
</dbReference>
<feature type="domain" description="RING-type" evidence="6">
    <location>
        <begin position="850"/>
        <end position="885"/>
    </location>
</feature>
<dbReference type="Pfam" id="PF13920">
    <property type="entry name" value="zf-C3HC4_3"/>
    <property type="match status" value="1"/>
</dbReference>
<evidence type="ECO:0000259" key="6">
    <source>
        <dbReference type="PROSITE" id="PS50089"/>
    </source>
</evidence>
<reference evidence="7" key="1">
    <citation type="journal article" date="2019" name="bioRxiv">
        <title>The Genome of the Zebra Mussel, Dreissena polymorpha: A Resource for Invasive Species Research.</title>
        <authorList>
            <person name="McCartney M.A."/>
            <person name="Auch B."/>
            <person name="Kono T."/>
            <person name="Mallez S."/>
            <person name="Zhang Y."/>
            <person name="Obille A."/>
            <person name="Becker A."/>
            <person name="Abrahante J.E."/>
            <person name="Garbe J."/>
            <person name="Badalamenti J.P."/>
            <person name="Herman A."/>
            <person name="Mangelson H."/>
            <person name="Liachko I."/>
            <person name="Sullivan S."/>
            <person name="Sone E.D."/>
            <person name="Koren S."/>
            <person name="Silverstein K.A.T."/>
            <person name="Beckman K.B."/>
            <person name="Gohl D.M."/>
        </authorList>
    </citation>
    <scope>NUCLEOTIDE SEQUENCE</scope>
    <source>
        <strain evidence="7">Duluth1</strain>
        <tissue evidence="7">Whole animal</tissue>
    </source>
</reference>
<comment type="similarity">
    <text evidence="1">Belongs to the IAP family.</text>
</comment>
<dbReference type="PROSITE" id="PS01282">
    <property type="entry name" value="BIR_REPEAT_1"/>
    <property type="match status" value="1"/>
</dbReference>
<reference evidence="7" key="2">
    <citation type="submission" date="2020-11" db="EMBL/GenBank/DDBJ databases">
        <authorList>
            <person name="McCartney M.A."/>
            <person name="Auch B."/>
            <person name="Kono T."/>
            <person name="Mallez S."/>
            <person name="Becker A."/>
            <person name="Gohl D.M."/>
            <person name="Silverstein K.A.T."/>
            <person name="Koren S."/>
            <person name="Bechman K.B."/>
            <person name="Herman A."/>
            <person name="Abrahante J.E."/>
            <person name="Garbe J."/>
        </authorList>
    </citation>
    <scope>NUCLEOTIDE SEQUENCE</scope>
    <source>
        <strain evidence="7">Duluth1</strain>
        <tissue evidence="7">Whole animal</tissue>
    </source>
</reference>
<gene>
    <name evidence="7" type="ORF">DPMN_042493</name>
</gene>
<comment type="caution">
    <text evidence="7">The sequence shown here is derived from an EMBL/GenBank/DDBJ whole genome shotgun (WGS) entry which is preliminary data.</text>
</comment>
<dbReference type="CDD" id="cd00022">
    <property type="entry name" value="BIR"/>
    <property type="match status" value="2"/>
</dbReference>
<name>A0A9D4CZ69_DREPO</name>
<dbReference type="Gene3D" id="3.30.40.10">
    <property type="entry name" value="Zinc/RING finger domain, C3HC4 (zinc finger)"/>
    <property type="match status" value="1"/>
</dbReference>
<dbReference type="SMART" id="SM00238">
    <property type="entry name" value="BIR"/>
    <property type="match status" value="2"/>
</dbReference>
<evidence type="ECO:0000313" key="8">
    <source>
        <dbReference type="Proteomes" id="UP000828390"/>
    </source>
</evidence>
<proteinExistence type="inferred from homology"/>
<dbReference type="OrthoDB" id="5855668at2759"/>
<evidence type="ECO:0000256" key="3">
    <source>
        <dbReference type="ARBA" id="ARBA00022771"/>
    </source>
</evidence>
<dbReference type="InterPro" id="IPR001841">
    <property type="entry name" value="Znf_RING"/>
</dbReference>
<sequence>MGIDTETYRRRIGVYVHREIVIKSKQQFRIKMSTHPSFVPTSLTPGLLMFLICISLSDRQCYFTSEHIGWDKYPICGVNTIKRDSKELALGLEESLMQIVLFEDYFIVLMFDHTIKTLNGIPSKVLDKRSDDILYRTRTTVNVPYGWLAYHQKWKLITKTSLLHSHCRASAVVMSLAQKFQSAMNTAIESQYSRMFTNLDSLRKLSAAALTALRLLLILSGIEPNPGPFNKANGAGNPTFDDWAHNSVFVLNVDREMEATIWNKNSSEARYTSFRRILVTIGRSCGSNTACIYVRDKKIFLLLKSKLLSKMDFIKANKPLPQSFFVYLNDNGAIQICRISPDLSSFLAPVNEYIASGNVTCLDYNDFQPPVSLVQRKQSKVSSITEDNTHLAGFSNSVYNLKIYIHEKEESPTPAYPVENEEQNTIAVQAVDDTDGSHSFVATSSGLSELPIPWSYQSQTQSTSQVQQHMDNITPLQMNNPSIVARIELDISERYDQTEIRCNSSTPEVSNTHRWRGEATDYPTAKYPRYAAVEDRTESFRNWPRTRPTIPALCQSGFFYTGNDDLVRCFCCGIGLKDFSDTDDPLQEHVRHSRNCAFLLVLLGGQDGMERYHRSLPTHDPEEIRRQQRLRYNSQHSVPVTGYRARHERLRSLQSRLDTFTNWPSHVTQRPQELAEAGLYYTGIDDHCRCFACDGGLRKWEQGDDPWIEHCRWFPACPYAREVKGRDFIDLIQLSADQAAEENASAPQQDMTNSLAAVSMEDPVVQRIVDRHDSMLKENMGFSDDEIKQAVVELVQQGNKTPSIEDIVTQIEVIAERNAVSRDFQIIQNVQQTEDEMMEENIRLKGILMCCMCRTNHVNILFLPCTHLKLCLECSRNLQSCPLCKRQIKDKIRTYML</sequence>
<dbReference type="GO" id="GO:0008270">
    <property type="term" value="F:zinc ion binding"/>
    <property type="evidence" value="ECO:0007669"/>
    <property type="project" value="UniProtKB-KW"/>
</dbReference>
<dbReference type="PANTHER" id="PTHR10044:SF139">
    <property type="entry name" value="DEATH-ASSOCIATED INHIBITOR OF APOPTOSIS 2"/>
    <property type="match status" value="1"/>
</dbReference>
<dbReference type="GO" id="GO:0051726">
    <property type="term" value="P:regulation of cell cycle"/>
    <property type="evidence" value="ECO:0007669"/>
    <property type="project" value="TreeGrafter"/>
</dbReference>
<dbReference type="GO" id="GO:0005634">
    <property type="term" value="C:nucleus"/>
    <property type="evidence" value="ECO:0007669"/>
    <property type="project" value="TreeGrafter"/>
</dbReference>
<dbReference type="Pfam" id="PF00653">
    <property type="entry name" value="BIR"/>
    <property type="match status" value="2"/>
</dbReference>
<dbReference type="EMBL" id="JAIWYP010000011">
    <property type="protein sequence ID" value="KAH3735932.1"/>
    <property type="molecule type" value="Genomic_DNA"/>
</dbReference>
<accession>A0A9D4CZ69</accession>
<dbReference type="InterPro" id="IPR001370">
    <property type="entry name" value="BIR_rpt"/>
</dbReference>
<keyword evidence="8" id="KW-1185">Reference proteome</keyword>
<dbReference type="GO" id="GO:0005737">
    <property type="term" value="C:cytoplasm"/>
    <property type="evidence" value="ECO:0007669"/>
    <property type="project" value="TreeGrafter"/>
</dbReference>